<keyword evidence="4" id="KW-0378">Hydrolase</keyword>
<organism evidence="9 10">
    <name type="scientific">Marinobacterium zhoushanense</name>
    <dbReference type="NCBI Taxonomy" id="1679163"/>
    <lineage>
        <taxon>Bacteria</taxon>
        <taxon>Pseudomonadati</taxon>
        <taxon>Pseudomonadota</taxon>
        <taxon>Gammaproteobacteria</taxon>
        <taxon>Oceanospirillales</taxon>
        <taxon>Oceanospirillaceae</taxon>
        <taxon>Marinobacterium</taxon>
    </lineage>
</organism>
<feature type="transmembrane region" description="Helical" evidence="7">
    <location>
        <begin position="163"/>
        <end position="181"/>
    </location>
</feature>
<protein>
    <recommendedName>
        <fullName evidence="8">Peptidase S54 rhomboid domain-containing protein</fullName>
    </recommendedName>
</protein>
<dbReference type="Gene3D" id="1.20.1540.10">
    <property type="entry name" value="Rhomboid-like"/>
    <property type="match status" value="1"/>
</dbReference>
<feature type="transmembrane region" description="Helical" evidence="7">
    <location>
        <begin position="237"/>
        <end position="260"/>
    </location>
</feature>
<evidence type="ECO:0000256" key="6">
    <source>
        <dbReference type="ARBA" id="ARBA00023136"/>
    </source>
</evidence>
<evidence type="ECO:0000256" key="5">
    <source>
        <dbReference type="ARBA" id="ARBA00022989"/>
    </source>
</evidence>
<comment type="caution">
    <text evidence="9">The sequence shown here is derived from an EMBL/GenBank/DDBJ whole genome shotgun (WGS) entry which is preliminary data.</text>
</comment>
<keyword evidence="6 7" id="KW-0472">Membrane</keyword>
<dbReference type="InterPro" id="IPR022764">
    <property type="entry name" value="Peptidase_S54_rhomboid_dom"/>
</dbReference>
<dbReference type="RefSeq" id="WP_188745343.1">
    <property type="nucleotide sequence ID" value="NZ_BMIJ01000001.1"/>
</dbReference>
<evidence type="ECO:0000256" key="1">
    <source>
        <dbReference type="ARBA" id="ARBA00004141"/>
    </source>
</evidence>
<feature type="transmembrane region" description="Helical" evidence="7">
    <location>
        <begin position="188"/>
        <end position="206"/>
    </location>
</feature>
<feature type="transmembrane region" description="Helical" evidence="7">
    <location>
        <begin position="12"/>
        <end position="33"/>
    </location>
</feature>
<name>A0ABQ1K146_9GAMM</name>
<gene>
    <name evidence="9" type="ORF">GCM10011352_03090</name>
</gene>
<evidence type="ECO:0000256" key="2">
    <source>
        <dbReference type="ARBA" id="ARBA00009045"/>
    </source>
</evidence>
<evidence type="ECO:0000313" key="9">
    <source>
        <dbReference type="EMBL" id="GGB80767.1"/>
    </source>
</evidence>
<evidence type="ECO:0000256" key="7">
    <source>
        <dbReference type="SAM" id="Phobius"/>
    </source>
</evidence>
<feature type="transmembrane region" description="Helical" evidence="7">
    <location>
        <begin position="275"/>
        <end position="297"/>
    </location>
</feature>
<dbReference type="PANTHER" id="PTHR43731">
    <property type="entry name" value="RHOMBOID PROTEASE"/>
    <property type="match status" value="1"/>
</dbReference>
<dbReference type="InterPro" id="IPR035952">
    <property type="entry name" value="Rhomboid-like_sf"/>
</dbReference>
<feature type="domain" description="Peptidase S54 rhomboid" evidence="8">
    <location>
        <begin position="147"/>
        <end position="291"/>
    </location>
</feature>
<comment type="similarity">
    <text evidence="2">Belongs to the peptidase S54 family.</text>
</comment>
<dbReference type="Pfam" id="PF01694">
    <property type="entry name" value="Rhomboid"/>
    <property type="match status" value="1"/>
</dbReference>
<feature type="transmembrane region" description="Helical" evidence="7">
    <location>
        <begin position="212"/>
        <end position="230"/>
    </location>
</feature>
<comment type="subcellular location">
    <subcellularLocation>
        <location evidence="1">Membrane</location>
        <topology evidence="1">Multi-pass membrane protein</topology>
    </subcellularLocation>
</comment>
<accession>A0ABQ1K146</accession>
<reference evidence="10" key="1">
    <citation type="journal article" date="2019" name="Int. J. Syst. Evol. Microbiol.">
        <title>The Global Catalogue of Microorganisms (GCM) 10K type strain sequencing project: providing services to taxonomists for standard genome sequencing and annotation.</title>
        <authorList>
            <consortium name="The Broad Institute Genomics Platform"/>
            <consortium name="The Broad Institute Genome Sequencing Center for Infectious Disease"/>
            <person name="Wu L."/>
            <person name="Ma J."/>
        </authorList>
    </citation>
    <scope>NUCLEOTIDE SEQUENCE [LARGE SCALE GENOMIC DNA]</scope>
    <source>
        <strain evidence="10">CGMCC 1.15341</strain>
    </source>
</reference>
<keyword evidence="10" id="KW-1185">Reference proteome</keyword>
<dbReference type="PANTHER" id="PTHR43731:SF14">
    <property type="entry name" value="PRESENILIN-ASSOCIATED RHOMBOID-LIKE PROTEIN, MITOCHONDRIAL"/>
    <property type="match status" value="1"/>
</dbReference>
<evidence type="ECO:0000259" key="8">
    <source>
        <dbReference type="Pfam" id="PF01694"/>
    </source>
</evidence>
<proteinExistence type="inferred from homology"/>
<evidence type="ECO:0000313" key="10">
    <source>
        <dbReference type="Proteomes" id="UP000629025"/>
    </source>
</evidence>
<sequence>MIIVPTEKRLEWRNTPFVLIAILILNLLVFLLYQSGDGEKGEAAVTGFAESQYIDSEWPIYKRYLELEGRDDDLNALQQAYQAGDPYSIAQEMLMDHSYYRHISNKAPFAFEPDLYQRWQAERQQFQATFDSISSFAYGLRAAEVSFVTLISHQFLHGGFEHIFGNMLFLLLFGFAVEAAIGHLRFLLFYLVGGACAGLTQVLFTLGSDTPLIGASGAISAVMAMYLAIFRLKKIEFFYWVLFFVGYFRAPALLILPLYIGKEVYQYLSIDGSNVAYMAHAGGFVAGALLIGLAMLFSRNVVNEAYVEQDQGPSQRNKGLAEVYRLIEALRFDEAIKQLAALVESVGNDFQLARVRYNLEKIKRGEQFIPSFCALMTQKNLSAAQISDLNQVWQEEVSPQELLPEQDQLELAFRFTTLKDLKGAAAIADHLFAQSFKPNEVLLLSQRLATRYAELRDKNNAMKYQQYAQQLTKDGHNGVM</sequence>
<evidence type="ECO:0000256" key="4">
    <source>
        <dbReference type="ARBA" id="ARBA00022801"/>
    </source>
</evidence>
<dbReference type="Proteomes" id="UP000629025">
    <property type="component" value="Unassembled WGS sequence"/>
</dbReference>
<keyword evidence="3 7" id="KW-0812">Transmembrane</keyword>
<dbReference type="SUPFAM" id="SSF144091">
    <property type="entry name" value="Rhomboid-like"/>
    <property type="match status" value="1"/>
</dbReference>
<dbReference type="InterPro" id="IPR050925">
    <property type="entry name" value="Rhomboid_protease_S54"/>
</dbReference>
<keyword evidence="5 7" id="KW-1133">Transmembrane helix</keyword>
<dbReference type="EMBL" id="BMIJ01000001">
    <property type="protein sequence ID" value="GGB80767.1"/>
    <property type="molecule type" value="Genomic_DNA"/>
</dbReference>
<evidence type="ECO:0000256" key="3">
    <source>
        <dbReference type="ARBA" id="ARBA00022692"/>
    </source>
</evidence>